<evidence type="ECO:0000313" key="3">
    <source>
        <dbReference type="Proteomes" id="UP000634136"/>
    </source>
</evidence>
<accession>A0A834TVW5</accession>
<dbReference type="OrthoDB" id="1750137at2759"/>
<dbReference type="EMBL" id="JAAIUW010000006">
    <property type="protein sequence ID" value="KAF7827611.1"/>
    <property type="molecule type" value="Genomic_DNA"/>
</dbReference>
<dbReference type="Pfam" id="PF14244">
    <property type="entry name" value="Retrotran_gag_3"/>
    <property type="match status" value="1"/>
</dbReference>
<keyword evidence="3" id="KW-1185">Reference proteome</keyword>
<name>A0A834TVW5_9FABA</name>
<dbReference type="PANTHER" id="PTHR37610">
    <property type="entry name" value="CCHC-TYPE DOMAIN-CONTAINING PROTEIN"/>
    <property type="match status" value="1"/>
</dbReference>
<evidence type="ECO:0000259" key="1">
    <source>
        <dbReference type="Pfam" id="PF14244"/>
    </source>
</evidence>
<organism evidence="2 3">
    <name type="scientific">Senna tora</name>
    <dbReference type="NCBI Taxonomy" id="362788"/>
    <lineage>
        <taxon>Eukaryota</taxon>
        <taxon>Viridiplantae</taxon>
        <taxon>Streptophyta</taxon>
        <taxon>Embryophyta</taxon>
        <taxon>Tracheophyta</taxon>
        <taxon>Spermatophyta</taxon>
        <taxon>Magnoliopsida</taxon>
        <taxon>eudicotyledons</taxon>
        <taxon>Gunneridae</taxon>
        <taxon>Pentapetalae</taxon>
        <taxon>rosids</taxon>
        <taxon>fabids</taxon>
        <taxon>Fabales</taxon>
        <taxon>Fabaceae</taxon>
        <taxon>Caesalpinioideae</taxon>
        <taxon>Cassia clade</taxon>
        <taxon>Senna</taxon>
    </lineage>
</organism>
<dbReference type="InterPro" id="IPR029472">
    <property type="entry name" value="Copia-like_N"/>
</dbReference>
<gene>
    <name evidence="2" type="ORF">G2W53_018775</name>
</gene>
<feature type="domain" description="Retrotransposon Copia-like N-terminal" evidence="1">
    <location>
        <begin position="27"/>
        <end position="73"/>
    </location>
</feature>
<protein>
    <recommendedName>
        <fullName evidence="1">Retrotransposon Copia-like N-terminal domain-containing protein</fullName>
    </recommendedName>
</protein>
<dbReference type="Proteomes" id="UP000634136">
    <property type="component" value="Unassembled WGS sequence"/>
</dbReference>
<dbReference type="AlphaFoldDB" id="A0A834TVW5"/>
<sequence length="491" mass="54668">MATHASDGEAGDGGSIMKKLENSWALHNSDQPGMSLVTSPLTRSNYLTWSMAVRIALEAKEKLVFIDGSSKPPTDANGSRLWKNADAMVKAWLINSISKDLADKFMCFPSSKALWDELKTRYGVSSGPQIYQIQRQINTMTQGIDPVSTYYGKLYKCWDELNRLMPKIPCTCSAKGRNCEIDESAKLNQFLMGLNEQYDALRSQILALEPCPSVSKAFSLVAQMEQEREIKLAIAPSVTDAGALMAKTTGKIDQEQKGSNGGVKKKDKKDRYCEHCAITGHTKDVCFKLHGYPEWFEKKKSNGNGRKQVANMAAEVDNPISVAKDSTNDISAMVSQIVRQELAKLAKGKPEEHANFVLDFAVGNVKLNEDIELYDVLFVPTFKYNLMSVRRVIANDLVVVFDASTCLRGKRSRQKTLPWEPLHTIIIAAIDVRCLQSRKVSREISTQSGTFFQSTNIKIPQVHKLLHSIVRHSQRRGEDEDAGADLKTIVA</sequence>
<comment type="caution">
    <text evidence="2">The sequence shown here is derived from an EMBL/GenBank/DDBJ whole genome shotgun (WGS) entry which is preliminary data.</text>
</comment>
<reference evidence="2" key="1">
    <citation type="submission" date="2020-09" db="EMBL/GenBank/DDBJ databases">
        <title>Genome-Enabled Discovery of Anthraquinone Biosynthesis in Senna tora.</title>
        <authorList>
            <person name="Kang S.-H."/>
            <person name="Pandey R.P."/>
            <person name="Lee C.-M."/>
            <person name="Sim J.-S."/>
            <person name="Jeong J.-T."/>
            <person name="Choi B.-S."/>
            <person name="Jung M."/>
            <person name="Ginzburg D."/>
            <person name="Zhao K."/>
            <person name="Won S.Y."/>
            <person name="Oh T.-J."/>
            <person name="Yu Y."/>
            <person name="Kim N.-H."/>
            <person name="Lee O.R."/>
            <person name="Lee T.-H."/>
            <person name="Bashyal P."/>
            <person name="Kim T.-S."/>
            <person name="Lee W.-H."/>
            <person name="Kawkins C."/>
            <person name="Kim C.-K."/>
            <person name="Kim J.S."/>
            <person name="Ahn B.O."/>
            <person name="Rhee S.Y."/>
            <person name="Sohng J.K."/>
        </authorList>
    </citation>
    <scope>NUCLEOTIDE SEQUENCE</scope>
    <source>
        <tissue evidence="2">Leaf</tissue>
    </source>
</reference>
<dbReference type="PANTHER" id="PTHR37610:SF40">
    <property type="entry name" value="OS01G0909600 PROTEIN"/>
    <property type="match status" value="1"/>
</dbReference>
<proteinExistence type="predicted"/>
<evidence type="ECO:0000313" key="2">
    <source>
        <dbReference type="EMBL" id="KAF7827611.1"/>
    </source>
</evidence>